<keyword evidence="7" id="KW-0346">Stress response</keyword>
<dbReference type="PANTHER" id="PTHR31126:SF70">
    <property type="entry name" value="PROTEIN OCA4"/>
    <property type="match status" value="1"/>
</dbReference>
<evidence type="ECO:0000313" key="12">
    <source>
        <dbReference type="EMBL" id="VEU22593.1"/>
    </source>
</evidence>
<dbReference type="EMBL" id="CAACVR010000023">
    <property type="protein sequence ID" value="VEU22593.1"/>
    <property type="molecule type" value="Genomic_DNA"/>
</dbReference>
<dbReference type="AlphaFoldDB" id="A0A448YNY0"/>
<feature type="region of interest" description="Disordered" evidence="11">
    <location>
        <begin position="264"/>
        <end position="326"/>
    </location>
</feature>
<comment type="subcellular location">
    <subcellularLocation>
        <location evidence="1">Cytoplasm</location>
    </subcellularLocation>
</comment>
<dbReference type="GO" id="GO:0005737">
    <property type="term" value="C:cytoplasm"/>
    <property type="evidence" value="ECO:0007669"/>
    <property type="project" value="UniProtKB-SubCell"/>
</dbReference>
<feature type="compositionally biased region" description="Basic and acidic residues" evidence="11">
    <location>
        <begin position="290"/>
        <end position="303"/>
    </location>
</feature>
<evidence type="ECO:0000256" key="5">
    <source>
        <dbReference type="ARBA" id="ARBA00022801"/>
    </source>
</evidence>
<dbReference type="Gene3D" id="3.90.190.10">
    <property type="entry name" value="Protein tyrosine phosphatase superfamily"/>
    <property type="match status" value="1"/>
</dbReference>
<evidence type="ECO:0000256" key="3">
    <source>
        <dbReference type="ARBA" id="ARBA00013064"/>
    </source>
</evidence>
<proteinExistence type="inferred from homology"/>
<keyword evidence="4" id="KW-0963">Cytoplasm</keyword>
<comment type="function">
    <text evidence="8">Putative tyrosine-protein phosphatase required for protection against superoxide stress.</text>
</comment>
<evidence type="ECO:0000256" key="6">
    <source>
        <dbReference type="ARBA" id="ARBA00022912"/>
    </source>
</evidence>
<name>A0A448YNY0_BRENA</name>
<organism evidence="12 13">
    <name type="scientific">Brettanomyces naardenensis</name>
    <name type="common">Yeast</name>
    <dbReference type="NCBI Taxonomy" id="13370"/>
    <lineage>
        <taxon>Eukaryota</taxon>
        <taxon>Fungi</taxon>
        <taxon>Dikarya</taxon>
        <taxon>Ascomycota</taxon>
        <taxon>Saccharomycotina</taxon>
        <taxon>Pichiomycetes</taxon>
        <taxon>Pichiales</taxon>
        <taxon>Pichiaceae</taxon>
        <taxon>Brettanomyces</taxon>
    </lineage>
</organism>
<evidence type="ECO:0000256" key="2">
    <source>
        <dbReference type="ARBA" id="ARBA00009580"/>
    </source>
</evidence>
<dbReference type="SUPFAM" id="SSF52799">
    <property type="entry name" value="(Phosphotyrosine protein) phosphatases II"/>
    <property type="match status" value="1"/>
</dbReference>
<dbReference type="FunFam" id="3.90.190.10:FF:000035">
    <property type="entry name" value="Tyrosine phosphatase, putative"/>
    <property type="match status" value="1"/>
</dbReference>
<evidence type="ECO:0000313" key="13">
    <source>
        <dbReference type="Proteomes" id="UP000290900"/>
    </source>
</evidence>
<dbReference type="FunCoup" id="A0A448YNY0">
    <property type="interactions" value="29"/>
</dbReference>
<keyword evidence="6" id="KW-0904">Protein phosphatase</keyword>
<keyword evidence="5" id="KW-0378">Hydrolase</keyword>
<dbReference type="PRINTS" id="PR01911">
    <property type="entry name" value="PFDSPHPHTASE"/>
</dbReference>
<dbReference type="Proteomes" id="UP000290900">
    <property type="component" value="Unassembled WGS sequence"/>
</dbReference>
<feature type="compositionally biased region" description="Basic residues" evidence="11">
    <location>
        <begin position="266"/>
        <end position="279"/>
    </location>
</feature>
<evidence type="ECO:0000256" key="10">
    <source>
        <dbReference type="ARBA" id="ARBA00051722"/>
    </source>
</evidence>
<dbReference type="EC" id="3.1.3.48" evidence="3"/>
<feature type="region of interest" description="Disordered" evidence="11">
    <location>
        <begin position="225"/>
        <end position="248"/>
    </location>
</feature>
<evidence type="ECO:0000256" key="9">
    <source>
        <dbReference type="ARBA" id="ARBA00039934"/>
    </source>
</evidence>
<reference evidence="12 13" key="1">
    <citation type="submission" date="2018-12" db="EMBL/GenBank/DDBJ databases">
        <authorList>
            <person name="Tiukova I."/>
            <person name="Dainat J."/>
        </authorList>
    </citation>
    <scope>NUCLEOTIDE SEQUENCE [LARGE SCALE GENOMIC DNA]</scope>
</reference>
<dbReference type="GO" id="GO:0004725">
    <property type="term" value="F:protein tyrosine phosphatase activity"/>
    <property type="evidence" value="ECO:0007669"/>
    <property type="project" value="UniProtKB-EC"/>
</dbReference>
<evidence type="ECO:0000256" key="1">
    <source>
        <dbReference type="ARBA" id="ARBA00004496"/>
    </source>
</evidence>
<dbReference type="PANTHER" id="PTHR31126">
    <property type="entry name" value="TYROSINE-PROTEIN PHOSPHATASE"/>
    <property type="match status" value="1"/>
</dbReference>
<dbReference type="InterPro" id="IPR004861">
    <property type="entry name" value="Siw14-like"/>
</dbReference>
<feature type="compositionally biased region" description="Low complexity" evidence="11">
    <location>
        <begin position="234"/>
        <end position="248"/>
    </location>
</feature>
<dbReference type="Pfam" id="PF03162">
    <property type="entry name" value="Y_phosphatase2"/>
    <property type="match status" value="1"/>
</dbReference>
<gene>
    <name evidence="12" type="ORF">BRENAR_LOCUS3324</name>
</gene>
<keyword evidence="13" id="KW-1185">Reference proteome</keyword>
<evidence type="ECO:0000256" key="8">
    <source>
        <dbReference type="ARBA" id="ARBA00037204"/>
    </source>
</evidence>
<dbReference type="STRING" id="13370.A0A448YNY0"/>
<evidence type="ECO:0000256" key="11">
    <source>
        <dbReference type="SAM" id="MobiDB-lite"/>
    </source>
</evidence>
<comment type="catalytic activity">
    <reaction evidence="10">
        <text>O-phospho-L-tyrosyl-[protein] + H2O = L-tyrosyl-[protein] + phosphate</text>
        <dbReference type="Rhea" id="RHEA:10684"/>
        <dbReference type="Rhea" id="RHEA-COMP:10136"/>
        <dbReference type="Rhea" id="RHEA-COMP:20101"/>
        <dbReference type="ChEBI" id="CHEBI:15377"/>
        <dbReference type="ChEBI" id="CHEBI:43474"/>
        <dbReference type="ChEBI" id="CHEBI:46858"/>
        <dbReference type="ChEBI" id="CHEBI:61978"/>
        <dbReference type="EC" id="3.1.3.48"/>
    </reaction>
</comment>
<protein>
    <recommendedName>
        <fullName evidence="9">Putative tyrosine-protein phosphatase OCA1</fullName>
        <ecNumber evidence="3">3.1.3.48</ecNumber>
    </recommendedName>
</protein>
<dbReference type="InterPro" id="IPR029021">
    <property type="entry name" value="Prot-tyrosine_phosphatase-like"/>
</dbReference>
<evidence type="ECO:0000256" key="7">
    <source>
        <dbReference type="ARBA" id="ARBA00023016"/>
    </source>
</evidence>
<evidence type="ECO:0000256" key="4">
    <source>
        <dbReference type="ARBA" id="ARBA00022490"/>
    </source>
</evidence>
<dbReference type="InParanoid" id="A0A448YNY0"/>
<comment type="similarity">
    <text evidence="2">Belongs to the protein-tyrosine phosphatase family.</text>
</comment>
<dbReference type="InterPro" id="IPR020428">
    <property type="entry name" value="PFA-DSPs"/>
</dbReference>
<sequence length="387" mass="44696">MLVPPDNFALVEDGIYRCSKLDPINHSFLDTLNLKSIVWMDEEKPARMLVQYVEENKIKLYHMFDLNVLQEDGELSNPKHQDWMVLKPSLISRVFQILLNSTENHNCLLIDKSEVVVGILRHIERWCYSSIVNEYRLFSTNKTSYNVESFLELVNVELVPCEEDEVETEDGEDNEDDESIIPYDEEAMQIDSEGSPGLSGSFNTSHAISIEGRRPSWAVRRMSAAGSSGFGDRSPLQSSLSSSKLSISTSPQIPMNLLKLVEDRRQKKRQKDHHHRRRHESFVEEDELEKPEKGESPRNERSNVAKTGSVSEKSPVAQKRNRTGKRVTHHFYKPKADFKVINVRNKVLPTTIRVRLPKEDDLPKWFIELRDSWEAEYKDMNNGVELN</sequence>
<accession>A0A448YNY0</accession>
<dbReference type="OrthoDB" id="6375174at2759"/>